<reference evidence="2" key="1">
    <citation type="submission" date="2022-11" db="UniProtKB">
        <authorList>
            <consortium name="WormBaseParasite"/>
        </authorList>
    </citation>
    <scope>IDENTIFICATION</scope>
</reference>
<protein>
    <submittedName>
        <fullName evidence="2">Uncharacterized protein</fullName>
    </submittedName>
</protein>
<dbReference type="Proteomes" id="UP000887566">
    <property type="component" value="Unplaced"/>
</dbReference>
<accession>A0A914XLJ3</accession>
<proteinExistence type="predicted"/>
<organism evidence="1 2">
    <name type="scientific">Plectus sambesii</name>
    <dbReference type="NCBI Taxonomy" id="2011161"/>
    <lineage>
        <taxon>Eukaryota</taxon>
        <taxon>Metazoa</taxon>
        <taxon>Ecdysozoa</taxon>
        <taxon>Nematoda</taxon>
        <taxon>Chromadorea</taxon>
        <taxon>Plectida</taxon>
        <taxon>Plectina</taxon>
        <taxon>Plectoidea</taxon>
        <taxon>Plectidae</taxon>
        <taxon>Plectus</taxon>
    </lineage>
</organism>
<keyword evidence="1" id="KW-1185">Reference proteome</keyword>
<dbReference type="WBParaSite" id="PSAMB.scaffold887size39305.g9485.t1">
    <property type="protein sequence ID" value="PSAMB.scaffold887size39305.g9485.t1"/>
    <property type="gene ID" value="PSAMB.scaffold887size39305.g9485"/>
</dbReference>
<name>A0A914XLJ3_9BILA</name>
<evidence type="ECO:0000313" key="1">
    <source>
        <dbReference type="Proteomes" id="UP000887566"/>
    </source>
</evidence>
<evidence type="ECO:0000313" key="2">
    <source>
        <dbReference type="WBParaSite" id="PSAMB.scaffold887size39305.g9485.t1"/>
    </source>
</evidence>
<dbReference type="AlphaFoldDB" id="A0A914XLJ3"/>
<sequence length="145" mass="16170">MQKTASNRRPSGLPRARLGLVLPTCLRRASLQALAVDDRYSAEEVLIHPWITGAAHVDPEYEELAAIAVQSQLRSNADPDEEPMCSYLGDDDNVEYYYSRRRSMDDLSVPASQHEEDSDGDGDVSFEYLENVHNAVDESVARTAQ</sequence>